<dbReference type="AlphaFoldDB" id="A0A9P9WTA7"/>
<reference evidence="3" key="1">
    <citation type="submission" date="2021-03" db="EMBL/GenBank/DDBJ databases">
        <title>Revisited historic fungal species revealed as producer of novel bioactive compounds through whole genome sequencing and comparative genomics.</title>
        <authorList>
            <person name="Vignolle G.A."/>
            <person name="Hochenegger N."/>
            <person name="Mach R.L."/>
            <person name="Mach-Aigner A.R."/>
            <person name="Javad Rahimi M."/>
            <person name="Salim K.A."/>
            <person name="Chan C.M."/>
            <person name="Lim L.B.L."/>
            <person name="Cai F."/>
            <person name="Druzhinina I.S."/>
            <person name="U'Ren J.M."/>
            <person name="Derntl C."/>
        </authorList>
    </citation>
    <scope>NUCLEOTIDE SEQUENCE</scope>
    <source>
        <strain evidence="3">TUCIM 5799</strain>
    </source>
</reference>
<organism evidence="3 4">
    <name type="scientific">Neoarthrinium moseri</name>
    <dbReference type="NCBI Taxonomy" id="1658444"/>
    <lineage>
        <taxon>Eukaryota</taxon>
        <taxon>Fungi</taxon>
        <taxon>Dikarya</taxon>
        <taxon>Ascomycota</taxon>
        <taxon>Pezizomycotina</taxon>
        <taxon>Sordariomycetes</taxon>
        <taxon>Xylariomycetidae</taxon>
        <taxon>Amphisphaeriales</taxon>
        <taxon>Apiosporaceae</taxon>
        <taxon>Neoarthrinium</taxon>
    </lineage>
</organism>
<evidence type="ECO:0000313" key="3">
    <source>
        <dbReference type="EMBL" id="KAI1878924.1"/>
    </source>
</evidence>
<feature type="transmembrane region" description="Helical" evidence="1">
    <location>
        <begin position="334"/>
        <end position="353"/>
    </location>
</feature>
<comment type="caution">
    <text evidence="3">The sequence shown here is derived from an EMBL/GenBank/DDBJ whole genome shotgun (WGS) entry which is preliminary data.</text>
</comment>
<gene>
    <name evidence="3" type="ORF">JX265_003101</name>
</gene>
<keyword evidence="1" id="KW-0472">Membrane</keyword>
<dbReference type="Proteomes" id="UP000829685">
    <property type="component" value="Unassembled WGS sequence"/>
</dbReference>
<keyword evidence="4" id="KW-1185">Reference proteome</keyword>
<accession>A0A9P9WTA7</accession>
<feature type="signal peptide" evidence="2">
    <location>
        <begin position="1"/>
        <end position="22"/>
    </location>
</feature>
<keyword evidence="1" id="KW-1133">Transmembrane helix</keyword>
<keyword evidence="2" id="KW-0732">Signal</keyword>
<proteinExistence type="predicted"/>
<sequence>MSLLNRLGLFLVLCICTRSSNAAPLSITGKFQSWFPFYAEELDAASVQCKPELEAYWSDGKNATIPYAPGTLCINAQSCLLDALPEYSIANMGSSTVLLGLAPAILGLVGPTLPDTSVLMIQRPILSSLVLLGAPAMNPITLFSNTNVEDVLLLKPSAIMVALQRSILSWRTGQNGVKVRISTWKTAIISAAQYLLALAAVANTIHNTVMLDLGTSVSWRCSSFGLPLLWNTLSVPISWLAAIGLWYRVGSFNGRKGSDAQLRTNSRAFIRRFITSEHVPCLFQPQPAWNQQNVPPTVVSDLTYLAACLLLLVIYGFGTLVFSSLLFVAVNDSAIVLLRYAISACCCRFLLWFELESMRLWAGEKDDAEELDMLSGGESHLQY</sequence>
<feature type="transmembrane region" description="Helical" evidence="1">
    <location>
        <begin position="92"/>
        <end position="113"/>
    </location>
</feature>
<feature type="transmembrane region" description="Helical" evidence="1">
    <location>
        <begin position="228"/>
        <end position="247"/>
    </location>
</feature>
<dbReference type="EMBL" id="JAFIMR010000005">
    <property type="protein sequence ID" value="KAI1878924.1"/>
    <property type="molecule type" value="Genomic_DNA"/>
</dbReference>
<evidence type="ECO:0000313" key="4">
    <source>
        <dbReference type="Proteomes" id="UP000829685"/>
    </source>
</evidence>
<evidence type="ECO:0000256" key="2">
    <source>
        <dbReference type="SAM" id="SignalP"/>
    </source>
</evidence>
<feature type="transmembrane region" description="Helical" evidence="1">
    <location>
        <begin position="302"/>
        <end position="328"/>
    </location>
</feature>
<feature type="transmembrane region" description="Helical" evidence="1">
    <location>
        <begin position="188"/>
        <end position="208"/>
    </location>
</feature>
<name>A0A9P9WTA7_9PEZI</name>
<keyword evidence="1" id="KW-0812">Transmembrane</keyword>
<evidence type="ECO:0000256" key="1">
    <source>
        <dbReference type="SAM" id="Phobius"/>
    </source>
</evidence>
<protein>
    <submittedName>
        <fullName evidence="3">Uncharacterized protein</fullName>
    </submittedName>
</protein>
<feature type="chain" id="PRO_5040400417" evidence="2">
    <location>
        <begin position="23"/>
        <end position="383"/>
    </location>
</feature>